<dbReference type="PANTHER" id="PTHR43861:SF3">
    <property type="entry name" value="PUTATIVE (AFU_ORTHOLOGUE AFUA_2G14390)-RELATED"/>
    <property type="match status" value="1"/>
</dbReference>
<dbReference type="Pfam" id="PF13489">
    <property type="entry name" value="Methyltransf_23"/>
    <property type="match status" value="1"/>
</dbReference>
<name>A0A895YLT0_9ACTN</name>
<keyword evidence="2" id="KW-0489">Methyltransferase</keyword>
<protein>
    <submittedName>
        <fullName evidence="2">Methyltransferase domain-containing protein</fullName>
    </submittedName>
</protein>
<dbReference type="Proteomes" id="UP000662857">
    <property type="component" value="Chromosome"/>
</dbReference>
<keyword evidence="1" id="KW-0808">Transferase</keyword>
<evidence type="ECO:0000313" key="3">
    <source>
        <dbReference type="Proteomes" id="UP000662857"/>
    </source>
</evidence>
<sequence>MSPASASPSYLLDNRHHAAAAHHRALAELLDPWTRQRIRQRVRLGQIRRCLEVGTGGGSIVAWLADQISPWGHVVACDLRPAHIADHPRIVTVAHDLQSDAPLPELLGDRFDLVVARLLLGHLPLRRTILHRLAQLLAPGGVLLVEDWAGLREEVVIAAPDRRAGELYQRFQDAVAAAFDAAGVDRRWPRQLHAAMLDEGMVDVETAVHARYWTGGTAGARLAGAMIEQLRPRLVTAGMTEAELAELSVRLDDPRLVVHGHPLYSTAGAR</sequence>
<evidence type="ECO:0000256" key="1">
    <source>
        <dbReference type="ARBA" id="ARBA00022679"/>
    </source>
</evidence>
<organism evidence="2 3">
    <name type="scientific">Natronosporangium hydrolyticum</name>
    <dbReference type="NCBI Taxonomy" id="2811111"/>
    <lineage>
        <taxon>Bacteria</taxon>
        <taxon>Bacillati</taxon>
        <taxon>Actinomycetota</taxon>
        <taxon>Actinomycetes</taxon>
        <taxon>Micromonosporales</taxon>
        <taxon>Micromonosporaceae</taxon>
        <taxon>Natronosporangium</taxon>
    </lineage>
</organism>
<keyword evidence="3" id="KW-1185">Reference proteome</keyword>
<dbReference type="KEGG" id="nhy:JQS43_08270"/>
<proteinExistence type="predicted"/>
<dbReference type="CDD" id="cd02440">
    <property type="entry name" value="AdoMet_MTases"/>
    <property type="match status" value="1"/>
</dbReference>
<dbReference type="AlphaFoldDB" id="A0A895YLT0"/>
<dbReference type="EMBL" id="CP070499">
    <property type="protein sequence ID" value="QSB16273.1"/>
    <property type="molecule type" value="Genomic_DNA"/>
</dbReference>
<dbReference type="GO" id="GO:0008168">
    <property type="term" value="F:methyltransferase activity"/>
    <property type="evidence" value="ECO:0007669"/>
    <property type="project" value="UniProtKB-KW"/>
</dbReference>
<accession>A0A895YLT0</accession>
<dbReference type="PANTHER" id="PTHR43861">
    <property type="entry name" value="TRANS-ACONITATE 2-METHYLTRANSFERASE-RELATED"/>
    <property type="match status" value="1"/>
</dbReference>
<evidence type="ECO:0000313" key="2">
    <source>
        <dbReference type="EMBL" id="QSB16273.1"/>
    </source>
</evidence>
<dbReference type="SUPFAM" id="SSF53335">
    <property type="entry name" value="S-adenosyl-L-methionine-dependent methyltransferases"/>
    <property type="match status" value="1"/>
</dbReference>
<dbReference type="Gene3D" id="3.40.50.150">
    <property type="entry name" value="Vaccinia Virus protein VP39"/>
    <property type="match status" value="1"/>
</dbReference>
<gene>
    <name evidence="2" type="ORF">JQS43_08270</name>
</gene>
<dbReference type="RefSeq" id="WP_239678478.1">
    <property type="nucleotide sequence ID" value="NZ_CP070499.1"/>
</dbReference>
<dbReference type="GO" id="GO:0032259">
    <property type="term" value="P:methylation"/>
    <property type="evidence" value="ECO:0007669"/>
    <property type="project" value="UniProtKB-KW"/>
</dbReference>
<reference evidence="2" key="1">
    <citation type="submission" date="2021-02" db="EMBL/GenBank/DDBJ databases">
        <title>Natrosporangium hydrolyticum gen. nov., sp. nov, a haloalkaliphilic actinobacterium from a soda solonchak soil.</title>
        <authorList>
            <person name="Sorokin D.Y."/>
            <person name="Khijniak T.V."/>
            <person name="Zakharycheva A.P."/>
            <person name="Boueva O.V."/>
            <person name="Ariskina E.V."/>
            <person name="Hahnke R.L."/>
            <person name="Bunk B."/>
            <person name="Sproer C."/>
            <person name="Schumann P."/>
            <person name="Evtushenko L.I."/>
            <person name="Kublanov I.V."/>
        </authorList>
    </citation>
    <scope>NUCLEOTIDE SEQUENCE</scope>
    <source>
        <strain evidence="2">DSM 106523</strain>
    </source>
</reference>
<dbReference type="InterPro" id="IPR029063">
    <property type="entry name" value="SAM-dependent_MTases_sf"/>
</dbReference>